<dbReference type="InterPro" id="IPR027944">
    <property type="entry name" value="SEO_C"/>
</dbReference>
<reference evidence="4" key="1">
    <citation type="submission" date="2013-01" db="EMBL/GenBank/DDBJ databases">
        <title>Draft Genome Sequence of a Mulberry Tree, Morus notabilis C.K. Schneid.</title>
        <authorList>
            <person name="He N."/>
            <person name="Zhao S."/>
        </authorList>
    </citation>
    <scope>NUCLEOTIDE SEQUENCE</scope>
</reference>
<dbReference type="PANTHER" id="PTHR33232">
    <property type="entry name" value="PROTEIN SIEVE ELEMENT OCCLUSION B-LIKE"/>
    <property type="match status" value="1"/>
</dbReference>
<dbReference type="Proteomes" id="UP000030645">
    <property type="component" value="Unassembled WGS sequence"/>
</dbReference>
<dbReference type="Pfam" id="PF14576">
    <property type="entry name" value="SEO_N"/>
    <property type="match status" value="1"/>
</dbReference>
<dbReference type="InterPro" id="IPR039299">
    <property type="entry name" value="SEOA"/>
</dbReference>
<dbReference type="InterPro" id="IPR027942">
    <property type="entry name" value="SEO_N"/>
</dbReference>
<proteinExistence type="predicted"/>
<accession>W9RCL8</accession>
<evidence type="ECO:0000313" key="3">
    <source>
        <dbReference type="EMBL" id="EXB82478.1"/>
    </source>
</evidence>
<sequence>MSLQGSKSLSTVHSKSPLDGILIKNLLLSHDPDGRHLDSDHLLQAMENIVLYATMSEESFQVPDPHFDTDAEREITGIEIIGLEEPYAHIVQKISNEIICKFSTEGILHERTMLLFDLLGNYRWDDKAVLALAAFATSYGEFWLLMQLYPRNPVAVAVVMLKQLPSDLSTFKRQFKALSLLMKTVIDLTKCVVKFESLPLSHVKLDIGAKSIKELHLYSAVYWIIRSILTCCSQIRDFRELKPEQVHPSSLNRFVHSSFGNNRNMGALKFGPSAKGHIGLTELKNKVVILLISKPGFLSTEESLFLVQQTYDHPDHNQNLEGISYEIVWIPISVSDSWTDAEKRSFRRISHSLPWCLIKHPWSLHLQAVKFIRKEWKYADNRIMVVLDSQGNVSNKNAMDMVFVWGPRAYPFSDSREQELWLEQWTLQLLVDDIDPLLTKRVQEDRYLCIYGSNNKDWILKLNSKMKEITENTGVKLEMVYVGKRKPREHVVKNILHTLEDGKHLLSLLSQIKLMQFFWLRMESIIRLKLRQGDTAATNNSLLLQEVSYVIDMDENDQDWALIGRGSSKTIVGVEGMKLMECLNDFEAWKENVGKLGFLVAIKTALEPPLLDEPCGHSELVSEEYGKRREDMEVCVICRRPMEKFVVYK</sequence>
<evidence type="ECO:0000259" key="2">
    <source>
        <dbReference type="Pfam" id="PF14577"/>
    </source>
</evidence>
<dbReference type="EMBL" id="KE344869">
    <property type="protein sequence ID" value="EXB82478.1"/>
    <property type="molecule type" value="Genomic_DNA"/>
</dbReference>
<dbReference type="eggNOG" id="ENOG502QQNR">
    <property type="taxonomic scope" value="Eukaryota"/>
</dbReference>
<gene>
    <name evidence="3" type="ORF">L484_027653</name>
</gene>
<evidence type="ECO:0000259" key="1">
    <source>
        <dbReference type="Pfam" id="PF14576"/>
    </source>
</evidence>
<protein>
    <recommendedName>
        <fullName evidence="5">Protein SIEVE ELEMENT OCCLUSION C</fullName>
    </recommendedName>
</protein>
<evidence type="ECO:0000313" key="4">
    <source>
        <dbReference type="Proteomes" id="UP000030645"/>
    </source>
</evidence>
<organism evidence="3 4">
    <name type="scientific">Morus notabilis</name>
    <dbReference type="NCBI Taxonomy" id="981085"/>
    <lineage>
        <taxon>Eukaryota</taxon>
        <taxon>Viridiplantae</taxon>
        <taxon>Streptophyta</taxon>
        <taxon>Embryophyta</taxon>
        <taxon>Tracheophyta</taxon>
        <taxon>Spermatophyta</taxon>
        <taxon>Magnoliopsida</taxon>
        <taxon>eudicotyledons</taxon>
        <taxon>Gunneridae</taxon>
        <taxon>Pentapetalae</taxon>
        <taxon>rosids</taxon>
        <taxon>fabids</taxon>
        <taxon>Rosales</taxon>
        <taxon>Moraceae</taxon>
        <taxon>Moreae</taxon>
        <taxon>Morus</taxon>
    </lineage>
</organism>
<dbReference type="STRING" id="981085.W9RCL8"/>
<dbReference type="GO" id="GO:0010088">
    <property type="term" value="P:phloem development"/>
    <property type="evidence" value="ECO:0007669"/>
    <property type="project" value="InterPro"/>
</dbReference>
<dbReference type="Pfam" id="PF14577">
    <property type="entry name" value="SEO_C"/>
    <property type="match status" value="1"/>
</dbReference>
<name>W9RCL8_9ROSA</name>
<feature type="domain" description="Sieve element occlusion N-terminal" evidence="1">
    <location>
        <begin position="19"/>
        <end position="247"/>
    </location>
</feature>
<dbReference type="PANTHER" id="PTHR33232:SF11">
    <property type="entry name" value="PROTEIN SIEVE ELEMENT OCCLUSION C"/>
    <property type="match status" value="1"/>
</dbReference>
<dbReference type="AlphaFoldDB" id="W9RCL8"/>
<evidence type="ECO:0008006" key="5">
    <source>
        <dbReference type="Google" id="ProtNLM"/>
    </source>
</evidence>
<feature type="domain" description="Sieve element occlusion C-terminal" evidence="2">
    <location>
        <begin position="415"/>
        <end position="649"/>
    </location>
</feature>
<keyword evidence="4" id="KW-1185">Reference proteome</keyword>